<evidence type="ECO:0000313" key="1">
    <source>
        <dbReference type="EMBL" id="GAA0428493.1"/>
    </source>
</evidence>
<sequence>MDRKKYYVNAGSKEISQVRFDNNDVFTIFATDDEVNTLRHKMNNMDASDTRTFFRAHVPIKPYHDDESNDDYDHEITEAYRMIHALGDDETKQHITTMGILSDRDL</sequence>
<dbReference type="RefSeq" id="WP_343750446.1">
    <property type="nucleotide sequence ID" value="NZ_BAAADM010000002.1"/>
</dbReference>
<comment type="caution">
    <text evidence="1">The sequence shown here is derived from an EMBL/GenBank/DDBJ whole genome shotgun (WGS) entry which is preliminary data.</text>
</comment>
<organism evidence="1 2">
    <name type="scientific">Lentibacillus halophilus</name>
    <dbReference type="NCBI Taxonomy" id="295065"/>
    <lineage>
        <taxon>Bacteria</taxon>
        <taxon>Bacillati</taxon>
        <taxon>Bacillota</taxon>
        <taxon>Bacilli</taxon>
        <taxon>Bacillales</taxon>
        <taxon>Bacillaceae</taxon>
        <taxon>Lentibacillus</taxon>
    </lineage>
</organism>
<evidence type="ECO:0008006" key="3">
    <source>
        <dbReference type="Google" id="ProtNLM"/>
    </source>
</evidence>
<keyword evidence="2" id="KW-1185">Reference proteome</keyword>
<gene>
    <name evidence="1" type="ORF">GCM10008983_00990</name>
</gene>
<evidence type="ECO:0000313" key="2">
    <source>
        <dbReference type="Proteomes" id="UP001501459"/>
    </source>
</evidence>
<dbReference type="Proteomes" id="UP001501459">
    <property type="component" value="Unassembled WGS sequence"/>
</dbReference>
<proteinExistence type="predicted"/>
<dbReference type="EMBL" id="BAAADM010000002">
    <property type="protein sequence ID" value="GAA0428493.1"/>
    <property type="molecule type" value="Genomic_DNA"/>
</dbReference>
<reference evidence="1 2" key="1">
    <citation type="journal article" date="2019" name="Int. J. Syst. Evol. Microbiol.">
        <title>The Global Catalogue of Microorganisms (GCM) 10K type strain sequencing project: providing services to taxonomists for standard genome sequencing and annotation.</title>
        <authorList>
            <consortium name="The Broad Institute Genomics Platform"/>
            <consortium name="The Broad Institute Genome Sequencing Center for Infectious Disease"/>
            <person name="Wu L."/>
            <person name="Ma J."/>
        </authorList>
    </citation>
    <scope>NUCLEOTIDE SEQUENCE [LARGE SCALE GENOMIC DNA]</scope>
    <source>
        <strain evidence="1 2">JCM 12149</strain>
    </source>
</reference>
<accession>A0ABN0Z1V7</accession>
<name>A0ABN0Z1V7_9BACI</name>
<protein>
    <recommendedName>
        <fullName evidence="3">Hydrolase</fullName>
    </recommendedName>
</protein>